<dbReference type="Gene3D" id="2.120.10.30">
    <property type="entry name" value="TolB, C-terminal domain"/>
    <property type="match status" value="1"/>
</dbReference>
<dbReference type="KEGG" id="cceu:CBR64_06040"/>
<reference evidence="3 4" key="1">
    <citation type="submission" date="2017-05" db="EMBL/GenBank/DDBJ databases">
        <authorList>
            <person name="Song R."/>
            <person name="Chenine A.L."/>
            <person name="Ruprecht R.M."/>
        </authorList>
    </citation>
    <scope>NUCLEOTIDE SEQUENCE [LARGE SCALE GENOMIC DNA]</scope>
    <source>
        <strain evidence="3 4">PSBB019</strain>
    </source>
</reference>
<organism evidence="3 4">
    <name type="scientific">Cellulosimicrobium cellulans</name>
    <name type="common">Arthrobacter luteus</name>
    <dbReference type="NCBI Taxonomy" id="1710"/>
    <lineage>
        <taxon>Bacteria</taxon>
        <taxon>Bacillati</taxon>
        <taxon>Actinomycetota</taxon>
        <taxon>Actinomycetes</taxon>
        <taxon>Micrococcales</taxon>
        <taxon>Promicromonosporaceae</taxon>
        <taxon>Cellulosimicrobium</taxon>
    </lineage>
</organism>
<evidence type="ECO:0000256" key="1">
    <source>
        <dbReference type="SAM" id="MobiDB-lite"/>
    </source>
</evidence>
<keyword evidence="2" id="KW-0732">Signal</keyword>
<evidence type="ECO:0000313" key="4">
    <source>
        <dbReference type="Proteomes" id="UP000196228"/>
    </source>
</evidence>
<feature type="region of interest" description="Disordered" evidence="1">
    <location>
        <begin position="112"/>
        <end position="131"/>
    </location>
</feature>
<evidence type="ECO:0008006" key="5">
    <source>
        <dbReference type="Google" id="ProtNLM"/>
    </source>
</evidence>
<evidence type="ECO:0000313" key="3">
    <source>
        <dbReference type="EMBL" id="ARU51114.1"/>
    </source>
</evidence>
<feature type="signal peptide" evidence="2">
    <location>
        <begin position="1"/>
        <end position="28"/>
    </location>
</feature>
<protein>
    <recommendedName>
        <fullName evidence="5">ScyD/ScyE family protein</fullName>
    </recommendedName>
</protein>
<sequence length="382" mass="39173">MRRLRTALPAGVAAATAALVLVASPAVAHGGGKPDPRPPTVTDVATGLVTPLSLAVGPRGTTYVTQNFPGLLTAVGRDGTPNVLYASPDGGEVGGVSYADRRITFTETQLGEEGPVASEVSTLGTDRWGNPTGTPRVLADTFAYEQANNPDAGVTYGLRETDPACVAQVPPVPVPGLYTGIADSHPYATTTSRGTTYVADAGANAILSISDRGKVRTVAVLPAQPAVVTAEAAAAIGWPDCVVGETYWFEPVPTDVEVGPHGVLYVTTLPGGPEDASLGARGGVYTVDPWKGKVRQLGSGFVGATNLAVTDQGTVYVSELFGGKISQVGKRGPSTVVEVPLPAGLEWDGKGLLATTNVLPADETTPPDGHLVRVDLGKHRGR</sequence>
<dbReference type="RefSeq" id="WP_087470166.1">
    <property type="nucleotide sequence ID" value="NZ_CP021383.1"/>
</dbReference>
<dbReference type="InterPro" id="IPR011042">
    <property type="entry name" value="6-blade_b-propeller_TolB-like"/>
</dbReference>
<dbReference type="Proteomes" id="UP000196228">
    <property type="component" value="Chromosome"/>
</dbReference>
<dbReference type="InterPro" id="IPR048031">
    <property type="entry name" value="ScyD/ScyE-like"/>
</dbReference>
<dbReference type="SUPFAM" id="SSF63829">
    <property type="entry name" value="Calcium-dependent phosphotriesterase"/>
    <property type="match status" value="1"/>
</dbReference>
<evidence type="ECO:0000256" key="2">
    <source>
        <dbReference type="SAM" id="SignalP"/>
    </source>
</evidence>
<dbReference type="OrthoDB" id="928769at2"/>
<dbReference type="NCBIfam" id="NF033206">
    <property type="entry name" value="ScyE_fam"/>
    <property type="match status" value="1"/>
</dbReference>
<accession>A0A1Y0HV17</accession>
<dbReference type="AlphaFoldDB" id="A0A1Y0HV17"/>
<proteinExistence type="predicted"/>
<name>A0A1Y0HV17_CELCE</name>
<dbReference type="EMBL" id="CP021383">
    <property type="protein sequence ID" value="ARU51114.1"/>
    <property type="molecule type" value="Genomic_DNA"/>
</dbReference>
<gene>
    <name evidence="3" type="ORF">CBR64_06040</name>
</gene>
<feature type="chain" id="PRO_5013163631" description="ScyD/ScyE family protein" evidence="2">
    <location>
        <begin position="29"/>
        <end position="382"/>
    </location>
</feature>